<evidence type="ECO:0000256" key="12">
    <source>
        <dbReference type="PIRSR" id="PIRSR615500-1"/>
    </source>
</evidence>
<keyword evidence="6 13" id="KW-0378">Hydrolase</keyword>
<keyword evidence="20" id="KW-1185">Reference proteome</keyword>
<dbReference type="InterPro" id="IPR022398">
    <property type="entry name" value="Peptidase_S8_His-AS"/>
</dbReference>
<dbReference type="GeneID" id="110241577"/>
<dbReference type="Gene3D" id="2.60.120.260">
    <property type="entry name" value="Galactose-binding domain-like"/>
    <property type="match status" value="1"/>
</dbReference>
<dbReference type="OrthoDB" id="300641at2759"/>
<dbReference type="PROSITE" id="PS51829">
    <property type="entry name" value="P_HOMO_B"/>
    <property type="match status" value="1"/>
</dbReference>
<dbReference type="GO" id="GO:0008104">
    <property type="term" value="P:intracellular protein localization"/>
    <property type="evidence" value="ECO:0007669"/>
    <property type="project" value="UniProtKB-ARBA"/>
</dbReference>
<evidence type="ECO:0000256" key="3">
    <source>
        <dbReference type="ARBA" id="ARBA00022670"/>
    </source>
</evidence>
<dbReference type="InterPro" id="IPR002884">
    <property type="entry name" value="P_dom"/>
</dbReference>
<dbReference type="InterPro" id="IPR038466">
    <property type="entry name" value="S8_pro-domain_sf"/>
</dbReference>
<dbReference type="SUPFAM" id="SSF49785">
    <property type="entry name" value="Galactose-binding domain-like"/>
    <property type="match status" value="1"/>
</dbReference>
<dbReference type="InterPro" id="IPR000209">
    <property type="entry name" value="Peptidase_S8/S53_dom"/>
</dbReference>
<evidence type="ECO:0000256" key="1">
    <source>
        <dbReference type="ARBA" id="ARBA00001913"/>
    </source>
</evidence>
<keyword evidence="3 13" id="KW-0645">Protease</keyword>
<dbReference type="PRINTS" id="PR00723">
    <property type="entry name" value="SUBTILISIN"/>
</dbReference>
<dbReference type="InterPro" id="IPR008979">
    <property type="entry name" value="Galactose-bd-like_sf"/>
</dbReference>
<dbReference type="PROSITE" id="PS51892">
    <property type="entry name" value="SUBTILASE"/>
    <property type="match status" value="1"/>
</dbReference>
<evidence type="ECO:0000256" key="17">
    <source>
        <dbReference type="SAM" id="SignalP"/>
    </source>
</evidence>
<comment type="similarity">
    <text evidence="13 14">Belongs to the peptidase S8 family.</text>
</comment>
<dbReference type="GO" id="GO:0000139">
    <property type="term" value="C:Golgi membrane"/>
    <property type="evidence" value="ECO:0007669"/>
    <property type="project" value="TreeGrafter"/>
</dbReference>
<dbReference type="InterPro" id="IPR036852">
    <property type="entry name" value="Peptidase_S8/S53_dom_sf"/>
</dbReference>
<evidence type="ECO:0000256" key="14">
    <source>
        <dbReference type="RuleBase" id="RU003355"/>
    </source>
</evidence>
<dbReference type="PANTHER" id="PTHR42884">
    <property type="entry name" value="PROPROTEIN CONVERTASE SUBTILISIN/KEXIN-RELATED"/>
    <property type="match status" value="1"/>
</dbReference>
<evidence type="ECO:0000256" key="2">
    <source>
        <dbReference type="ARBA" id="ARBA00004370"/>
    </source>
</evidence>
<feature type="compositionally biased region" description="Polar residues" evidence="15">
    <location>
        <begin position="748"/>
        <end position="757"/>
    </location>
</feature>
<evidence type="ECO:0000256" key="10">
    <source>
        <dbReference type="ARBA" id="ARBA00023157"/>
    </source>
</evidence>
<accession>A0A913XEB5</accession>
<dbReference type="InterPro" id="IPR015500">
    <property type="entry name" value="Peptidase_S8_subtilisin-rel"/>
</dbReference>
<feature type="domain" description="P/Homo B" evidence="18">
    <location>
        <begin position="452"/>
        <end position="587"/>
    </location>
</feature>
<dbReference type="CDD" id="cd04059">
    <property type="entry name" value="Peptidases_S8_Protein_convertases_Kexins_Furin-like"/>
    <property type="match status" value="1"/>
</dbReference>
<dbReference type="Proteomes" id="UP000887567">
    <property type="component" value="Unplaced"/>
</dbReference>
<evidence type="ECO:0000313" key="20">
    <source>
        <dbReference type="Proteomes" id="UP000887567"/>
    </source>
</evidence>
<keyword evidence="4" id="KW-0165">Cleavage on pair of basic residues</keyword>
<dbReference type="AlphaFoldDB" id="A0A913XEB5"/>
<feature type="signal peptide" evidence="17">
    <location>
        <begin position="1"/>
        <end position="16"/>
    </location>
</feature>
<name>A0A913XEB5_EXADI</name>
<dbReference type="GO" id="GO:0004252">
    <property type="term" value="F:serine-type endopeptidase activity"/>
    <property type="evidence" value="ECO:0007669"/>
    <property type="project" value="UniProtKB-UniRule"/>
</dbReference>
<evidence type="ECO:0000256" key="11">
    <source>
        <dbReference type="ARBA" id="ARBA00023180"/>
    </source>
</evidence>
<keyword evidence="9" id="KW-0865">Zymogen</keyword>
<comment type="cofactor">
    <cofactor evidence="1">
        <name>Ca(2+)</name>
        <dbReference type="ChEBI" id="CHEBI:29108"/>
    </cofactor>
</comment>
<evidence type="ECO:0000256" key="8">
    <source>
        <dbReference type="ARBA" id="ARBA00023136"/>
    </source>
</evidence>
<evidence type="ECO:0000313" key="19">
    <source>
        <dbReference type="EnsemblMetazoa" id="XP_020903110.1"/>
    </source>
</evidence>
<dbReference type="InterPro" id="IPR032815">
    <property type="entry name" value="S8_pro-domain"/>
</dbReference>
<feature type="chain" id="PRO_5036872039" description="P/Homo B domain-containing protein" evidence="17">
    <location>
        <begin position="17"/>
        <end position="762"/>
    </location>
</feature>
<dbReference type="InterPro" id="IPR023827">
    <property type="entry name" value="Peptidase_S8_Asp-AS"/>
</dbReference>
<dbReference type="Pfam" id="PF00082">
    <property type="entry name" value="Peptidase_S8"/>
    <property type="match status" value="1"/>
</dbReference>
<comment type="subcellular location">
    <subcellularLocation>
        <location evidence="2">Membrane</location>
    </subcellularLocation>
</comment>
<dbReference type="FunFam" id="3.30.70.850:FF:000001">
    <property type="entry name" value="Proprotein convertase subtilisin/kexin type 5"/>
    <property type="match status" value="1"/>
</dbReference>
<evidence type="ECO:0000259" key="18">
    <source>
        <dbReference type="PROSITE" id="PS51829"/>
    </source>
</evidence>
<dbReference type="SUPFAM" id="SSF54897">
    <property type="entry name" value="Protease propeptides/inhibitors"/>
    <property type="match status" value="1"/>
</dbReference>
<feature type="region of interest" description="Disordered" evidence="15">
    <location>
        <begin position="731"/>
        <end position="757"/>
    </location>
</feature>
<organism evidence="19 20">
    <name type="scientific">Exaiptasia diaphana</name>
    <name type="common">Tropical sea anemone</name>
    <name type="synonym">Aiptasia pulchella</name>
    <dbReference type="NCBI Taxonomy" id="2652724"/>
    <lineage>
        <taxon>Eukaryota</taxon>
        <taxon>Metazoa</taxon>
        <taxon>Cnidaria</taxon>
        <taxon>Anthozoa</taxon>
        <taxon>Hexacorallia</taxon>
        <taxon>Actiniaria</taxon>
        <taxon>Aiptasiidae</taxon>
        <taxon>Exaiptasia</taxon>
    </lineage>
</organism>
<keyword evidence="10" id="KW-1015">Disulfide bond</keyword>
<dbReference type="Pfam" id="PF01483">
    <property type="entry name" value="P_proprotein"/>
    <property type="match status" value="1"/>
</dbReference>
<protein>
    <recommendedName>
        <fullName evidence="18">P/Homo B domain-containing protein</fullName>
    </recommendedName>
</protein>
<keyword evidence="8 16" id="KW-0472">Membrane</keyword>
<evidence type="ECO:0000256" key="6">
    <source>
        <dbReference type="ARBA" id="ARBA00022801"/>
    </source>
</evidence>
<proteinExistence type="inferred from homology"/>
<keyword evidence="5 17" id="KW-0732">Signal</keyword>
<feature type="active site" description="Charge relay system" evidence="12 13">
    <location>
        <position position="158"/>
    </location>
</feature>
<keyword evidence="7 13" id="KW-0720">Serine protease</keyword>
<dbReference type="GO" id="GO:0008038">
    <property type="term" value="P:neuron recognition"/>
    <property type="evidence" value="ECO:0007669"/>
    <property type="project" value="UniProtKB-ARBA"/>
</dbReference>
<dbReference type="EnsemblMetazoa" id="XM_021047451.2">
    <property type="protein sequence ID" value="XP_020903110.1"/>
    <property type="gene ID" value="LOC110241577"/>
</dbReference>
<feature type="transmembrane region" description="Helical" evidence="16">
    <location>
        <begin position="673"/>
        <end position="693"/>
    </location>
</feature>
<evidence type="ECO:0000256" key="7">
    <source>
        <dbReference type="ARBA" id="ARBA00022825"/>
    </source>
</evidence>
<dbReference type="InterPro" id="IPR023828">
    <property type="entry name" value="Peptidase_S8_Ser-AS"/>
</dbReference>
<dbReference type="Gene3D" id="3.30.70.850">
    <property type="entry name" value="Peptidase S8, pro-domain"/>
    <property type="match status" value="1"/>
</dbReference>
<dbReference type="OMA" id="FMTVFSW"/>
<evidence type="ECO:0000256" key="16">
    <source>
        <dbReference type="SAM" id="Phobius"/>
    </source>
</evidence>
<sequence>MARGVCLVVLICFVQYFPRSFVKGLTKGLYTNTWVVYTEKGNEYVDKIARERGFINHGQQGGLEGYYLLEHKRVSKRTRRSLDHHTEGFLSLPHIKYAEQQKILSRQKRGYFSDPMFKDQWYLQNTGQSPGPKGLDINVLPVWKKNISGKNVVVTILDDGIEYTHPDLNDNYEASASWDFNSRDSDPMPRYTSDKVNKHGTRCAGEVAGKKDNGKCGVGVAYNARIGGVRMLDGDVTDSVEGSSLSLKSNFIDIYSSSWGPDDDGRTVDGPGNLAKKAFRDGIRKGRKGLGSIFVWATGNGGRFNDYCSCDGYITSIFTISIGAVNDRGKSPWYAEPCPATLAVTYSSGEPRGPDLKIVTTDLEKGCTKEHTGTSAAAPLAAGIFALVLEANPKLTWRDLQHLIVNTSKKTDPRDPEWRVNGAGHHFNNKYGFGVLDTAALVDAAMDRRWETADDQHICKELGGNTEHVIPKKGTFTATLFTDGCSKKENCITRLEHVRVYITIEHPRRGDLSINLTSPSGITHELLKPRDRDFSGDGFVNWPFMTVFSWGENPRGIWTLKVTDNANFDKRGKFKRWTLRMYGTCERPKPQITPFERKVCEKNCKKGCASRFSASCWNCTQYCHCGSGQCVQLCNEEDEVSEKDRHCVPPHIPIKNDTHAEEDSGELSTFVKWLIIFSLLAILVATVLIMYLFKTSGKFCWARPVVVEKNSAPPRHLIRNTTPTASIRSINTDRRRSEPRSFSYPKNLDSNDGPNTSNMIYI</sequence>
<dbReference type="GO" id="GO:0005802">
    <property type="term" value="C:trans-Golgi network"/>
    <property type="evidence" value="ECO:0007669"/>
    <property type="project" value="TreeGrafter"/>
</dbReference>
<dbReference type="InterPro" id="IPR034182">
    <property type="entry name" value="Kexin/furin"/>
</dbReference>
<feature type="active site" description="Charge relay system" evidence="12 13">
    <location>
        <position position="199"/>
    </location>
</feature>
<dbReference type="RefSeq" id="XP_020903110.1">
    <property type="nucleotide sequence ID" value="XM_021047451.2"/>
</dbReference>
<dbReference type="Gene3D" id="3.40.50.200">
    <property type="entry name" value="Peptidase S8/S53 domain"/>
    <property type="match status" value="1"/>
</dbReference>
<evidence type="ECO:0000256" key="15">
    <source>
        <dbReference type="SAM" id="MobiDB-lite"/>
    </source>
</evidence>
<dbReference type="PROSITE" id="PS00136">
    <property type="entry name" value="SUBTILASE_ASP"/>
    <property type="match status" value="1"/>
</dbReference>
<feature type="active site" description="Charge relay system" evidence="12 13">
    <location>
        <position position="375"/>
    </location>
</feature>
<dbReference type="Pfam" id="PF16470">
    <property type="entry name" value="S8_pro-domain"/>
    <property type="match status" value="1"/>
</dbReference>
<dbReference type="FunFam" id="2.60.120.260:FF:000006">
    <property type="entry name" value="Proprotein convertase subtilisin/kexin type 5"/>
    <property type="match status" value="1"/>
</dbReference>
<dbReference type="GO" id="GO:0016485">
    <property type="term" value="P:protein processing"/>
    <property type="evidence" value="ECO:0007669"/>
    <property type="project" value="TreeGrafter"/>
</dbReference>
<keyword evidence="11" id="KW-0325">Glycoprotein</keyword>
<dbReference type="PROSITE" id="PS00137">
    <property type="entry name" value="SUBTILASE_HIS"/>
    <property type="match status" value="1"/>
</dbReference>
<evidence type="ECO:0000256" key="5">
    <source>
        <dbReference type="ARBA" id="ARBA00022729"/>
    </source>
</evidence>
<keyword evidence="16" id="KW-0812">Transmembrane</keyword>
<evidence type="ECO:0000256" key="4">
    <source>
        <dbReference type="ARBA" id="ARBA00022685"/>
    </source>
</evidence>
<dbReference type="SUPFAM" id="SSF52743">
    <property type="entry name" value="Subtilisin-like"/>
    <property type="match status" value="1"/>
</dbReference>
<evidence type="ECO:0000256" key="9">
    <source>
        <dbReference type="ARBA" id="ARBA00023145"/>
    </source>
</evidence>
<evidence type="ECO:0000256" key="13">
    <source>
        <dbReference type="PROSITE-ProRule" id="PRU01240"/>
    </source>
</evidence>
<keyword evidence="16" id="KW-1133">Transmembrane helix</keyword>
<dbReference type="FunFam" id="3.40.50.200:FF:000001">
    <property type="entry name" value="Furin 2, isoform B"/>
    <property type="match status" value="1"/>
</dbReference>
<reference evidence="19" key="1">
    <citation type="submission" date="2022-11" db="UniProtKB">
        <authorList>
            <consortium name="EnsemblMetazoa"/>
        </authorList>
    </citation>
    <scope>IDENTIFICATION</scope>
</reference>
<dbReference type="PANTHER" id="PTHR42884:SF3">
    <property type="entry name" value="FURIN-LIKE PROTEASE 1, ISOFORMS 1_1-X_2"/>
    <property type="match status" value="1"/>
</dbReference>
<dbReference type="PROSITE" id="PS00138">
    <property type="entry name" value="SUBTILASE_SER"/>
    <property type="match status" value="1"/>
</dbReference>